<evidence type="ECO:0000256" key="1">
    <source>
        <dbReference type="ARBA" id="ARBA00022729"/>
    </source>
</evidence>
<gene>
    <name evidence="4" type="ORF">ACCAA_670034</name>
</gene>
<name>A0A1A8XVR3_9PROT</name>
<feature type="region of interest" description="Disordered" evidence="2">
    <location>
        <begin position="1"/>
        <end position="20"/>
    </location>
</feature>
<evidence type="ECO:0000313" key="4">
    <source>
        <dbReference type="EMBL" id="SBT09104.1"/>
    </source>
</evidence>
<evidence type="ECO:0000313" key="5">
    <source>
        <dbReference type="Proteomes" id="UP000199169"/>
    </source>
</evidence>
<keyword evidence="1" id="KW-0732">Signal</keyword>
<dbReference type="InterPro" id="IPR011964">
    <property type="entry name" value="YVTN_b-propeller_repeat"/>
</dbReference>
<dbReference type="InterPro" id="IPR048433">
    <property type="entry name" value="YNCE-like_beta-prop"/>
</dbReference>
<organism evidence="4 5">
    <name type="scientific">Candidatus Accumulibacter aalborgensis</name>
    <dbReference type="NCBI Taxonomy" id="1860102"/>
    <lineage>
        <taxon>Bacteria</taxon>
        <taxon>Pseudomonadati</taxon>
        <taxon>Pseudomonadota</taxon>
        <taxon>Betaproteobacteria</taxon>
        <taxon>Candidatus Accumulibacter</taxon>
    </lineage>
</organism>
<dbReference type="NCBIfam" id="TIGR02276">
    <property type="entry name" value="beta_rpt_yvtn"/>
    <property type="match status" value="1"/>
</dbReference>
<dbReference type="InterPro" id="IPR015943">
    <property type="entry name" value="WD40/YVTN_repeat-like_dom_sf"/>
</dbReference>
<evidence type="ECO:0000256" key="2">
    <source>
        <dbReference type="SAM" id="MobiDB-lite"/>
    </source>
</evidence>
<dbReference type="PANTHER" id="PTHR47197:SF3">
    <property type="entry name" value="DIHYDRO-HEME D1 DEHYDROGENASE"/>
    <property type="match status" value="1"/>
</dbReference>
<dbReference type="Pfam" id="PF21783">
    <property type="entry name" value="YNCE"/>
    <property type="match status" value="1"/>
</dbReference>
<dbReference type="PANTHER" id="PTHR47197">
    <property type="entry name" value="PROTEIN NIRF"/>
    <property type="match status" value="1"/>
</dbReference>
<feature type="domain" description="YNCE-like beta-propeller" evidence="3">
    <location>
        <begin position="192"/>
        <end position="278"/>
    </location>
</feature>
<accession>A0A1A8XVR3</accession>
<dbReference type="STRING" id="1860102.ACCAA_670034"/>
<keyword evidence="5" id="KW-1185">Reference proteome</keyword>
<reference evidence="4 5" key="1">
    <citation type="submission" date="2016-06" db="EMBL/GenBank/DDBJ databases">
        <authorList>
            <person name="Kjaerup R.B."/>
            <person name="Dalgaard T.S."/>
            <person name="Juul-Madsen H.R."/>
        </authorList>
    </citation>
    <scope>NUCLEOTIDE SEQUENCE [LARGE SCALE GENOMIC DNA]</scope>
    <source>
        <strain evidence="4">3</strain>
    </source>
</reference>
<dbReference type="InterPro" id="IPR011048">
    <property type="entry name" value="Haem_d1_sf"/>
</dbReference>
<dbReference type="SUPFAM" id="SSF51004">
    <property type="entry name" value="C-terminal (heme d1) domain of cytochrome cd1-nitrite reductase"/>
    <property type="match status" value="1"/>
</dbReference>
<protein>
    <recommendedName>
        <fullName evidence="3">YNCE-like beta-propeller domain-containing protein</fullName>
    </recommendedName>
</protein>
<dbReference type="InterPro" id="IPR051200">
    <property type="entry name" value="Host-pathogen_enzymatic-act"/>
</dbReference>
<dbReference type="EMBL" id="FLQX01000146">
    <property type="protein sequence ID" value="SBT09104.1"/>
    <property type="molecule type" value="Genomic_DNA"/>
</dbReference>
<evidence type="ECO:0000259" key="3">
    <source>
        <dbReference type="Pfam" id="PF21783"/>
    </source>
</evidence>
<dbReference type="Gene3D" id="2.130.10.10">
    <property type="entry name" value="YVTN repeat-like/Quinoprotein amine dehydrogenase"/>
    <property type="match status" value="2"/>
</dbReference>
<sequence length="356" mass="37876">MTKRALGRYDQTHQSLTKSTPTKKDINMKFTLSLAATAMVMTLSAQPAWAGLTVYIPLGSANKVIAVDAASNRITATYDGVDNPHGLVATPDGEYLVAGSLSETPLPQGAAIDTPNSKLAVIHPAHGHVMSTIPVAGWTHHQAITPDGRYVLSTHPTRGGISVADLTENKVVHTVATGPAPNYAVVTPDGKRVYVSNSGNGTISEIDTADWKVTRTLEAGASPEHMLLAPDGKRLYVANARSGAVSAVSLETGKVEREYAMGKRLHGLDISDDGRWLFVSLISEDKLVALDPQTDERHVLPLAPAPYHLGAVRGTGKLYVSSRKEAKIWVVDQTSLKLLDTIQLPGGEGHQLAIVP</sequence>
<proteinExistence type="predicted"/>
<dbReference type="Proteomes" id="UP000199169">
    <property type="component" value="Unassembled WGS sequence"/>
</dbReference>
<dbReference type="AlphaFoldDB" id="A0A1A8XVR3"/>